<reference evidence="2" key="1">
    <citation type="submission" date="2022-11" db="UniProtKB">
        <authorList>
            <consortium name="WormBaseParasite"/>
        </authorList>
    </citation>
    <scope>IDENTIFICATION</scope>
</reference>
<name>A0A915JQ16_ROMCU</name>
<dbReference type="WBParaSite" id="nRc.2.0.1.t28001-RA">
    <property type="protein sequence ID" value="nRc.2.0.1.t28001-RA"/>
    <property type="gene ID" value="nRc.2.0.1.g28001"/>
</dbReference>
<accession>A0A915JQ16</accession>
<evidence type="ECO:0000313" key="2">
    <source>
        <dbReference type="WBParaSite" id="nRc.2.0.1.t28001-RA"/>
    </source>
</evidence>
<organism evidence="1 2">
    <name type="scientific">Romanomermis culicivorax</name>
    <name type="common">Nematode worm</name>
    <dbReference type="NCBI Taxonomy" id="13658"/>
    <lineage>
        <taxon>Eukaryota</taxon>
        <taxon>Metazoa</taxon>
        <taxon>Ecdysozoa</taxon>
        <taxon>Nematoda</taxon>
        <taxon>Enoplea</taxon>
        <taxon>Dorylaimia</taxon>
        <taxon>Mermithida</taxon>
        <taxon>Mermithoidea</taxon>
        <taxon>Mermithidae</taxon>
        <taxon>Romanomermis</taxon>
    </lineage>
</organism>
<proteinExistence type="predicted"/>
<dbReference type="AlphaFoldDB" id="A0A915JQ16"/>
<keyword evidence="1" id="KW-1185">Reference proteome</keyword>
<evidence type="ECO:0000313" key="1">
    <source>
        <dbReference type="Proteomes" id="UP000887565"/>
    </source>
</evidence>
<sequence>MANDKLMKDVVNYLNNQRQIDTFITESVDFSAQTLKVHSDNIIDMRYHSTQRVSRASPGVNPSIISNDVQMACYLHEEKIEIQHEPGFWEKFTGFFKEGYKKLRFIDRVVAGDYVDALQVAGEHNAALFKLGSGSDLVNGYQEKPNIFQMADG</sequence>
<dbReference type="Proteomes" id="UP000887565">
    <property type="component" value="Unplaced"/>
</dbReference>
<protein>
    <submittedName>
        <fullName evidence="2">Uncharacterized protein</fullName>
    </submittedName>
</protein>